<accession>A0A3L9YDJ0</accession>
<keyword evidence="2" id="KW-1185">Reference proteome</keyword>
<proteinExistence type="predicted"/>
<evidence type="ECO:0000313" key="1">
    <source>
        <dbReference type="EMBL" id="RMA58773.1"/>
    </source>
</evidence>
<evidence type="ECO:0008006" key="3">
    <source>
        <dbReference type="Google" id="ProtNLM"/>
    </source>
</evidence>
<comment type="caution">
    <text evidence="1">The sequence shown here is derived from an EMBL/GenBank/DDBJ whole genome shotgun (WGS) entry which is preliminary data.</text>
</comment>
<reference evidence="1 2" key="1">
    <citation type="submission" date="2018-10" db="EMBL/GenBank/DDBJ databases">
        <title>Genomic Encyclopedia of Archaeal and Bacterial Type Strains, Phase II (KMG-II): from individual species to whole genera.</title>
        <authorList>
            <person name="Goeker M."/>
        </authorList>
    </citation>
    <scope>NUCLEOTIDE SEQUENCE [LARGE SCALE GENOMIC DNA]</scope>
    <source>
        <strain evidence="1 2">DSM 23424</strain>
    </source>
</reference>
<gene>
    <name evidence="1" type="ORF">BXY75_2150</name>
</gene>
<organism evidence="1 2">
    <name type="scientific">Ulvibacter antarcticus</name>
    <dbReference type="NCBI Taxonomy" id="442714"/>
    <lineage>
        <taxon>Bacteria</taxon>
        <taxon>Pseudomonadati</taxon>
        <taxon>Bacteroidota</taxon>
        <taxon>Flavobacteriia</taxon>
        <taxon>Flavobacteriales</taxon>
        <taxon>Flavobacteriaceae</taxon>
        <taxon>Ulvibacter</taxon>
    </lineage>
</organism>
<dbReference type="AlphaFoldDB" id="A0A3L9YDJ0"/>
<protein>
    <recommendedName>
        <fullName evidence="3">Cardiolipin synthetase</fullName>
    </recommendedName>
</protein>
<evidence type="ECO:0000313" key="2">
    <source>
        <dbReference type="Proteomes" id="UP000271339"/>
    </source>
</evidence>
<name>A0A3L9YDJ0_9FLAO</name>
<dbReference type="Proteomes" id="UP000271339">
    <property type="component" value="Unassembled WGS sequence"/>
</dbReference>
<sequence>MLLSFLLIGCSSSRLIQQYKNPDTVNFEANKILIIGISEDKELRRAYEKQMMESLEKESVIAVKSVDFFETSFTDNKKSLNQLNEIENSLLEAGFDAILFTKITDQESRVTLVDSYRNFAKHYQTFEDYYYGNQHIYFKEQQERYQVYTTETSLFCICPGKERELLWRGEIEVVDGDKVNRNINSYISILIKTLKENKLLLLDN</sequence>
<dbReference type="EMBL" id="REFC01000013">
    <property type="protein sequence ID" value="RMA58773.1"/>
    <property type="molecule type" value="Genomic_DNA"/>
</dbReference>